<dbReference type="InterPro" id="IPR009081">
    <property type="entry name" value="PP-bd_ACP"/>
</dbReference>
<dbReference type="PROSITE" id="PS00012">
    <property type="entry name" value="PHOSPHOPANTETHEINE"/>
    <property type="match status" value="1"/>
</dbReference>
<dbReference type="KEGG" id="sls:SLINC_8315"/>
<proteinExistence type="predicted"/>
<accession>A0A1B1MPJ9</accession>
<evidence type="ECO:0000256" key="2">
    <source>
        <dbReference type="ARBA" id="ARBA00022553"/>
    </source>
</evidence>
<evidence type="ECO:0000313" key="5">
    <source>
        <dbReference type="Proteomes" id="UP000092598"/>
    </source>
</evidence>
<dbReference type="Proteomes" id="UP000092598">
    <property type="component" value="Chromosome"/>
</dbReference>
<keyword evidence="1" id="KW-0596">Phosphopantetheine</keyword>
<evidence type="ECO:0000313" key="4">
    <source>
        <dbReference type="EMBL" id="ANS70539.1"/>
    </source>
</evidence>
<gene>
    <name evidence="4" type="ORF">SLINC_8315</name>
</gene>
<dbReference type="AlphaFoldDB" id="A0A1B1MPJ9"/>
<dbReference type="Pfam" id="PF00550">
    <property type="entry name" value="PP-binding"/>
    <property type="match status" value="1"/>
</dbReference>
<keyword evidence="5" id="KW-1185">Reference proteome</keyword>
<dbReference type="STRING" id="1915.SLINC_8315"/>
<name>A0A1B1MPJ9_STRLN</name>
<evidence type="ECO:0000259" key="3">
    <source>
        <dbReference type="PROSITE" id="PS50075"/>
    </source>
</evidence>
<keyword evidence="2" id="KW-0597">Phosphoprotein</keyword>
<sequence>MDREFVEVVSSHLPFLNGRTLTASSSLRELGLDSMRSIDLLFALEDTFGASLPDEDLNDATFATAGSLWQALNAARTAAGAAGTAETAGSGT</sequence>
<reference evidence="4 5" key="1">
    <citation type="submission" date="2016-07" db="EMBL/GenBank/DDBJ databases">
        <title>Enhancement of antibiotic productionsby engineered nitrateutilization in actinobacteria.</title>
        <authorList>
            <person name="Meng S.C."/>
        </authorList>
    </citation>
    <scope>NUCLEOTIDE SEQUENCE [LARGE SCALE GENOMIC DNA]</scope>
    <source>
        <strain evidence="4 5">NRRL 2936</strain>
    </source>
</reference>
<organism evidence="4 5">
    <name type="scientific">Streptomyces lincolnensis</name>
    <dbReference type="NCBI Taxonomy" id="1915"/>
    <lineage>
        <taxon>Bacteria</taxon>
        <taxon>Bacillati</taxon>
        <taxon>Actinomycetota</taxon>
        <taxon>Actinomycetes</taxon>
        <taxon>Kitasatosporales</taxon>
        <taxon>Streptomycetaceae</taxon>
        <taxon>Streptomyces</taxon>
    </lineage>
</organism>
<feature type="domain" description="Carrier" evidence="3">
    <location>
        <begin position="1"/>
        <end position="76"/>
    </location>
</feature>
<dbReference type="InterPro" id="IPR006162">
    <property type="entry name" value="Ppantetheine_attach_site"/>
</dbReference>
<dbReference type="EMBL" id="CP016438">
    <property type="protein sequence ID" value="ANS70539.1"/>
    <property type="molecule type" value="Genomic_DNA"/>
</dbReference>
<dbReference type="Gene3D" id="1.10.1200.10">
    <property type="entry name" value="ACP-like"/>
    <property type="match status" value="1"/>
</dbReference>
<dbReference type="InterPro" id="IPR036736">
    <property type="entry name" value="ACP-like_sf"/>
</dbReference>
<evidence type="ECO:0000256" key="1">
    <source>
        <dbReference type="ARBA" id="ARBA00022450"/>
    </source>
</evidence>
<protein>
    <submittedName>
        <fullName evidence="4">Phosphopantetheine-binding</fullName>
    </submittedName>
</protein>
<dbReference type="SUPFAM" id="SSF47336">
    <property type="entry name" value="ACP-like"/>
    <property type="match status" value="1"/>
</dbReference>
<dbReference type="PROSITE" id="PS50075">
    <property type="entry name" value="CARRIER"/>
    <property type="match status" value="1"/>
</dbReference>